<dbReference type="Proteomes" id="UP000324101">
    <property type="component" value="Chromosome"/>
</dbReference>
<evidence type="ECO:0000313" key="1">
    <source>
        <dbReference type="EMBL" id="QES57128.1"/>
    </source>
</evidence>
<name>A0A5P2DSL2_STRVZ</name>
<organism evidence="1 2">
    <name type="scientific">Streptomyces venezuelae</name>
    <dbReference type="NCBI Taxonomy" id="54571"/>
    <lineage>
        <taxon>Bacteria</taxon>
        <taxon>Bacillati</taxon>
        <taxon>Actinomycetota</taxon>
        <taxon>Actinomycetes</taxon>
        <taxon>Kitasatosporales</taxon>
        <taxon>Streptomycetaceae</taxon>
        <taxon>Streptomyces</taxon>
    </lineage>
</organism>
<dbReference type="AlphaFoldDB" id="A0A5P2DSL2"/>
<proteinExistence type="predicted"/>
<dbReference type="EMBL" id="CP029189">
    <property type="protein sequence ID" value="QES57128.1"/>
    <property type="molecule type" value="Genomic_DNA"/>
</dbReference>
<dbReference type="OrthoDB" id="3281514at2"/>
<sequence length="383" mass="41918">MTTIGVPEDELERLRPHDVAHYLRSRGWQEAGRVRYSRRWERDWAGRARRLLLPMDTDLADFADRMADLVGALAELEARPPSAVLQDLRATGLDVQYIRTMPSTPSGTIPVQAGVLAVTSARDLLMAAACHTIEPRLVQPRRKPRAARDFVDSARFGPTVPGSYVLSVQVPLPERDLQPSLFGDDPEPFARSVSRRMYRAVAAARTAAEDAMDADDSAPFADAVGQGVSADLCEALAGIGGHDDRGAGTAHAFSIDFAWSPRWQVPPMESVAPFSPRLVHALRDGAQDLRRQEPEPGVTVIGRSTKLKRAAEYGPGEVTVEAVVLGVEGEVGPKRQIHVTLAEDEYTRATDAHAQGRTLKIEGDLARRGTYYELTRITAFDVL</sequence>
<reference evidence="1 2" key="1">
    <citation type="submission" date="2018-05" db="EMBL/GenBank/DDBJ databases">
        <title>Streptomyces venezuelae.</title>
        <authorList>
            <person name="Kim W."/>
            <person name="Lee N."/>
            <person name="Cho B.-K."/>
        </authorList>
    </citation>
    <scope>NUCLEOTIDE SEQUENCE [LARGE SCALE GENOMIC DNA]</scope>
    <source>
        <strain evidence="1 2">ATCC 21018</strain>
    </source>
</reference>
<dbReference type="RefSeq" id="WP_150259946.1">
    <property type="nucleotide sequence ID" value="NZ_CP029189.1"/>
</dbReference>
<accession>A0A5P2DSL2</accession>
<protein>
    <submittedName>
        <fullName evidence="1">Uncharacterized protein</fullName>
    </submittedName>
</protein>
<gene>
    <name evidence="1" type="ORF">DEJ51_25525</name>
</gene>
<evidence type="ECO:0000313" key="2">
    <source>
        <dbReference type="Proteomes" id="UP000324101"/>
    </source>
</evidence>